<evidence type="ECO:0000313" key="7">
    <source>
        <dbReference type="EMBL" id="MDP9766240.1"/>
    </source>
</evidence>
<dbReference type="PANTHER" id="PTHR11609:SF5">
    <property type="entry name" value="PHOSPHORIBOSYLAMINOIMIDAZOLE CARBOXYLASE"/>
    <property type="match status" value="1"/>
</dbReference>
<organism evidence="7 8">
    <name type="scientific">Deinococcus enclensis</name>
    <dbReference type="NCBI Taxonomy" id="1049582"/>
    <lineage>
        <taxon>Bacteria</taxon>
        <taxon>Thermotogati</taxon>
        <taxon>Deinococcota</taxon>
        <taxon>Deinococci</taxon>
        <taxon>Deinococcales</taxon>
        <taxon>Deinococcaceae</taxon>
        <taxon>Deinococcus</taxon>
    </lineage>
</organism>
<keyword evidence="3 4" id="KW-0067">ATP-binding</keyword>
<dbReference type="InterPro" id="IPR011054">
    <property type="entry name" value="Rudment_hybrid_motif"/>
</dbReference>
<dbReference type="RefSeq" id="WP_307469265.1">
    <property type="nucleotide sequence ID" value="NZ_JAURUR010000022.1"/>
</dbReference>
<comment type="function">
    <text evidence="4">Catalyzes the ATP-dependent conversion of 5-aminoimidazole ribonucleotide (AIR) and HCO(3)(-) to N5-carboxyaminoimidazole ribonucleotide (N5-CAIR).</text>
</comment>
<comment type="catalytic activity">
    <reaction evidence="4 5">
        <text>5-amino-1-(5-phospho-beta-D-ribosyl)imidazole + hydrogencarbonate + ATP = 5-carboxyamino-1-(5-phospho-D-ribosyl)imidazole + ADP + phosphate + 2 H(+)</text>
        <dbReference type="Rhea" id="RHEA:19317"/>
        <dbReference type="ChEBI" id="CHEBI:15378"/>
        <dbReference type="ChEBI" id="CHEBI:17544"/>
        <dbReference type="ChEBI" id="CHEBI:30616"/>
        <dbReference type="ChEBI" id="CHEBI:43474"/>
        <dbReference type="ChEBI" id="CHEBI:58730"/>
        <dbReference type="ChEBI" id="CHEBI:137981"/>
        <dbReference type="ChEBI" id="CHEBI:456216"/>
        <dbReference type="EC" id="6.3.4.18"/>
    </reaction>
</comment>
<feature type="binding site" evidence="4">
    <location>
        <begin position="150"/>
        <end position="156"/>
    </location>
    <ligand>
        <name>ATP</name>
        <dbReference type="ChEBI" id="CHEBI:30616"/>
    </ligand>
</feature>
<protein>
    <recommendedName>
        <fullName evidence="4 5">N5-carboxyaminoimidazole ribonucleotide synthase</fullName>
        <shortName evidence="4 5">N5-CAIR synthase</shortName>
        <ecNumber evidence="4 5">6.3.4.18</ecNumber>
    </recommendedName>
    <alternativeName>
        <fullName evidence="4 5">5-(carboxyamino)imidazole ribonucleotide synthetase</fullName>
    </alternativeName>
</protein>
<dbReference type="EC" id="6.3.4.18" evidence="4 5"/>
<name>A0ABT9MI28_9DEIO</name>
<dbReference type="NCBIfam" id="NF004679">
    <property type="entry name" value="PRK06019.1-5"/>
    <property type="match status" value="1"/>
</dbReference>
<dbReference type="SUPFAM" id="SSF56059">
    <property type="entry name" value="Glutathione synthetase ATP-binding domain-like"/>
    <property type="match status" value="1"/>
</dbReference>
<comment type="caution">
    <text evidence="7">The sequence shown here is derived from an EMBL/GenBank/DDBJ whole genome shotgun (WGS) entry which is preliminary data.</text>
</comment>
<feature type="binding site" evidence="4">
    <location>
        <begin position="265"/>
        <end position="266"/>
    </location>
    <ligand>
        <name>ATP</name>
        <dbReference type="ChEBI" id="CHEBI:30616"/>
    </ligand>
</feature>
<evidence type="ECO:0000256" key="3">
    <source>
        <dbReference type="ARBA" id="ARBA00022840"/>
    </source>
</evidence>
<dbReference type="PANTHER" id="PTHR11609">
    <property type="entry name" value="PURINE BIOSYNTHESIS PROTEIN 6/7, PUR6/7"/>
    <property type="match status" value="1"/>
</dbReference>
<evidence type="ECO:0000256" key="5">
    <source>
        <dbReference type="RuleBase" id="RU361200"/>
    </source>
</evidence>
<dbReference type="InterPro" id="IPR005875">
    <property type="entry name" value="PurK"/>
</dbReference>
<dbReference type="InterPro" id="IPR040686">
    <property type="entry name" value="PurK_C"/>
</dbReference>
<dbReference type="Pfam" id="PF22660">
    <property type="entry name" value="RS_preATP-grasp-like"/>
    <property type="match status" value="1"/>
</dbReference>
<dbReference type="PROSITE" id="PS50975">
    <property type="entry name" value="ATP_GRASP"/>
    <property type="match status" value="1"/>
</dbReference>
<accession>A0ABT9MI28</accession>
<dbReference type="HAMAP" id="MF_01928">
    <property type="entry name" value="PurK"/>
    <property type="match status" value="1"/>
</dbReference>
<dbReference type="EMBL" id="JAURUR010000022">
    <property type="protein sequence ID" value="MDP9766240.1"/>
    <property type="molecule type" value="Genomic_DNA"/>
</dbReference>
<reference evidence="7 8" key="1">
    <citation type="submission" date="2023-07" db="EMBL/GenBank/DDBJ databases">
        <title>Genomic Encyclopedia of Type Strains, Phase IV (KMG-IV): sequencing the most valuable type-strain genomes for metagenomic binning, comparative biology and taxonomic classification.</title>
        <authorList>
            <person name="Goeker M."/>
        </authorList>
    </citation>
    <scope>NUCLEOTIDE SEQUENCE [LARGE SCALE GENOMIC DNA]</scope>
    <source>
        <strain evidence="7 8">NIO-1023</strain>
    </source>
</reference>
<dbReference type="Pfam" id="PF02222">
    <property type="entry name" value="ATP-grasp"/>
    <property type="match status" value="1"/>
</dbReference>
<keyword evidence="2 4" id="KW-0658">Purine biosynthesis</keyword>
<dbReference type="GO" id="GO:0034028">
    <property type="term" value="F:5-(carboxyamino)imidazole ribonucleotide synthase activity"/>
    <property type="evidence" value="ECO:0007669"/>
    <property type="project" value="UniProtKB-EC"/>
</dbReference>
<dbReference type="NCBIfam" id="TIGR01161">
    <property type="entry name" value="purK"/>
    <property type="match status" value="1"/>
</dbReference>
<dbReference type="InterPro" id="IPR016185">
    <property type="entry name" value="PreATP-grasp_dom_sf"/>
</dbReference>
<dbReference type="InterPro" id="IPR011761">
    <property type="entry name" value="ATP-grasp"/>
</dbReference>
<dbReference type="InterPro" id="IPR013815">
    <property type="entry name" value="ATP_grasp_subdomain_1"/>
</dbReference>
<evidence type="ECO:0000256" key="1">
    <source>
        <dbReference type="ARBA" id="ARBA00022741"/>
    </source>
</evidence>
<feature type="binding site" evidence="4">
    <location>
        <position position="211"/>
    </location>
    <ligand>
        <name>ATP</name>
        <dbReference type="ChEBI" id="CHEBI:30616"/>
    </ligand>
</feature>
<feature type="binding site" evidence="4">
    <location>
        <position position="145"/>
    </location>
    <ligand>
        <name>ATP</name>
        <dbReference type="ChEBI" id="CHEBI:30616"/>
    </ligand>
</feature>
<dbReference type="Pfam" id="PF17769">
    <property type="entry name" value="PurK_C"/>
    <property type="match status" value="1"/>
</dbReference>
<proteinExistence type="inferred from homology"/>
<keyword evidence="4 5" id="KW-0436">Ligase</keyword>
<keyword evidence="8" id="KW-1185">Reference proteome</keyword>
<dbReference type="SUPFAM" id="SSF51246">
    <property type="entry name" value="Rudiment single hybrid motif"/>
    <property type="match status" value="1"/>
</dbReference>
<dbReference type="Proteomes" id="UP001232163">
    <property type="component" value="Unassembled WGS sequence"/>
</dbReference>
<comment type="similarity">
    <text evidence="4 5">Belongs to the PurK/PurT family.</text>
</comment>
<dbReference type="InterPro" id="IPR003135">
    <property type="entry name" value="ATP-grasp_carboxylate-amine"/>
</dbReference>
<feature type="binding site" evidence="4">
    <location>
        <begin position="180"/>
        <end position="183"/>
    </location>
    <ligand>
        <name>ATP</name>
        <dbReference type="ChEBI" id="CHEBI:30616"/>
    </ligand>
</feature>
<dbReference type="InterPro" id="IPR054350">
    <property type="entry name" value="PurT/PurK_preATP-grasp"/>
</dbReference>
<feature type="binding site" evidence="4">
    <location>
        <position position="188"/>
    </location>
    <ligand>
        <name>ATP</name>
        <dbReference type="ChEBI" id="CHEBI:30616"/>
    </ligand>
</feature>
<comment type="pathway">
    <text evidence="4 5">Purine metabolism; IMP biosynthesis via de novo pathway; 5-amino-1-(5-phospho-D-ribosyl)imidazole-4-carboxylate from 5-amino-1-(5-phospho-D-ribosyl)imidazole (N5-CAIR route): step 1/2.</text>
</comment>
<dbReference type="Gene3D" id="3.30.470.20">
    <property type="entry name" value="ATP-grasp fold, B domain"/>
    <property type="match status" value="1"/>
</dbReference>
<feature type="binding site" evidence="4">
    <location>
        <position position="105"/>
    </location>
    <ligand>
        <name>ATP</name>
        <dbReference type="ChEBI" id="CHEBI:30616"/>
    </ligand>
</feature>
<sequence>MTGRAETAPTLGILGGGQLAQMLALAALPLGVRVTVLEPDAQAPARLCATHLPAPYTDPAGLDALAACDAVTLEFENVPVEALDALRGRVPVRPGAGVLARSKHRAREKEALRAAGVQTAPFVVLESGADLSGALARVGGQGLLKTSELGYDGKGQARVTSDDALQAAWDGVGRVPCVLEGLVPFEREVSLAVARTPDGQVAFGPLVENVHRNGILRTSVFPANVPDGTEDRARDLARAVADAWGLEGLITLEFFVLPGGELVVNEVAPRVHNSGHLTQDGGGVSQFEAQVRAVLGLPLADWRPLHPCAMVNDVGAADPDATPDWAGIDALPGTRVHRYHKARRPGRKVGHVNVVAPDPATLRERLAALEALMP</sequence>
<evidence type="ECO:0000256" key="2">
    <source>
        <dbReference type="ARBA" id="ARBA00022755"/>
    </source>
</evidence>
<keyword evidence="1 4" id="KW-0547">Nucleotide-binding</keyword>
<dbReference type="Gene3D" id="3.30.1490.20">
    <property type="entry name" value="ATP-grasp fold, A domain"/>
    <property type="match status" value="1"/>
</dbReference>
<evidence type="ECO:0000256" key="4">
    <source>
        <dbReference type="HAMAP-Rule" id="MF_01928"/>
    </source>
</evidence>
<gene>
    <name evidence="4 5" type="primary">purK</name>
    <name evidence="7" type="ORF">QO006_003704</name>
</gene>
<evidence type="ECO:0000313" key="8">
    <source>
        <dbReference type="Proteomes" id="UP001232163"/>
    </source>
</evidence>
<comment type="function">
    <text evidence="5">Catalyzes the ATP-dependent conversion of 5-aminoimidazole ribonucleotide (AIR) and HCO(3)- to N5-carboxyaminoimidazole ribonucleotide (N5-CAIR).</text>
</comment>
<comment type="subunit">
    <text evidence="4 5">Homodimer.</text>
</comment>
<evidence type="ECO:0000259" key="6">
    <source>
        <dbReference type="PROSITE" id="PS50975"/>
    </source>
</evidence>
<dbReference type="Gene3D" id="3.40.50.20">
    <property type="match status" value="1"/>
</dbReference>
<feature type="domain" description="ATP-grasp" evidence="6">
    <location>
        <begin position="109"/>
        <end position="295"/>
    </location>
</feature>
<dbReference type="SUPFAM" id="SSF52440">
    <property type="entry name" value="PreATP-grasp domain"/>
    <property type="match status" value="1"/>
</dbReference>